<dbReference type="EMBL" id="BPVZ01000030">
    <property type="protein sequence ID" value="GKV09591.1"/>
    <property type="molecule type" value="Genomic_DNA"/>
</dbReference>
<keyword evidence="2" id="KW-1185">Reference proteome</keyword>
<evidence type="ECO:0000313" key="1">
    <source>
        <dbReference type="EMBL" id="GKV09591.1"/>
    </source>
</evidence>
<accession>A0AAV5JA37</accession>
<comment type="caution">
    <text evidence="1">The sequence shown here is derived from an EMBL/GenBank/DDBJ whole genome shotgun (WGS) entry which is preliminary data.</text>
</comment>
<sequence>MKMPTKNVNLSPFQQWRSVAECMLYYKFANNAKIKDITDAIRDGCDKSSEIDDELESQKQCNEVVFSTSDAIPTYVGHINHYEVAFSTSDAIPTYVGHVNQYPPLEDTDGMAFGIPLTL</sequence>
<organism evidence="1 2">
    <name type="scientific">Rubroshorea leprosula</name>
    <dbReference type="NCBI Taxonomy" id="152421"/>
    <lineage>
        <taxon>Eukaryota</taxon>
        <taxon>Viridiplantae</taxon>
        <taxon>Streptophyta</taxon>
        <taxon>Embryophyta</taxon>
        <taxon>Tracheophyta</taxon>
        <taxon>Spermatophyta</taxon>
        <taxon>Magnoliopsida</taxon>
        <taxon>eudicotyledons</taxon>
        <taxon>Gunneridae</taxon>
        <taxon>Pentapetalae</taxon>
        <taxon>rosids</taxon>
        <taxon>malvids</taxon>
        <taxon>Malvales</taxon>
        <taxon>Dipterocarpaceae</taxon>
        <taxon>Rubroshorea</taxon>
    </lineage>
</organism>
<dbReference type="Proteomes" id="UP001054252">
    <property type="component" value="Unassembled WGS sequence"/>
</dbReference>
<name>A0AAV5JA37_9ROSI</name>
<proteinExistence type="predicted"/>
<protein>
    <submittedName>
        <fullName evidence="1">Uncharacterized protein</fullName>
    </submittedName>
</protein>
<dbReference type="AlphaFoldDB" id="A0AAV5JA37"/>
<reference evidence="1 2" key="1">
    <citation type="journal article" date="2021" name="Commun. Biol.">
        <title>The genome of Shorea leprosula (Dipterocarpaceae) highlights the ecological relevance of drought in aseasonal tropical rainforests.</title>
        <authorList>
            <person name="Ng K.K.S."/>
            <person name="Kobayashi M.J."/>
            <person name="Fawcett J.A."/>
            <person name="Hatakeyama M."/>
            <person name="Paape T."/>
            <person name="Ng C.H."/>
            <person name="Ang C.C."/>
            <person name="Tnah L.H."/>
            <person name="Lee C.T."/>
            <person name="Nishiyama T."/>
            <person name="Sese J."/>
            <person name="O'Brien M.J."/>
            <person name="Copetti D."/>
            <person name="Mohd Noor M.I."/>
            <person name="Ong R.C."/>
            <person name="Putra M."/>
            <person name="Sireger I.Z."/>
            <person name="Indrioko S."/>
            <person name="Kosugi Y."/>
            <person name="Izuno A."/>
            <person name="Isagi Y."/>
            <person name="Lee S.L."/>
            <person name="Shimizu K.K."/>
        </authorList>
    </citation>
    <scope>NUCLEOTIDE SEQUENCE [LARGE SCALE GENOMIC DNA]</scope>
    <source>
        <strain evidence="1">214</strain>
    </source>
</reference>
<gene>
    <name evidence="1" type="ORF">SLEP1_g21069</name>
</gene>
<evidence type="ECO:0000313" key="2">
    <source>
        <dbReference type="Proteomes" id="UP001054252"/>
    </source>
</evidence>